<dbReference type="RefSeq" id="WP_048310635.1">
    <property type="nucleotide sequence ID" value="NZ_CP119526.1"/>
</dbReference>
<gene>
    <name evidence="2" type="ORF">AB986_09800</name>
</gene>
<reference evidence="2" key="1">
    <citation type="submission" date="2015-06" db="EMBL/GenBank/DDBJ databases">
        <authorList>
            <person name="Liu B."/>
            <person name="Wang J."/>
            <person name="Zhu Y."/>
            <person name="Liu G."/>
            <person name="Chen Q."/>
            <person name="Zheng C."/>
            <person name="Che J."/>
            <person name="Ge C."/>
            <person name="Shi H."/>
            <person name="Pan Z."/>
            <person name="Liu X."/>
        </authorList>
    </citation>
    <scope>NUCLEOTIDE SEQUENCE [LARGE SCALE GENOMIC DNA]</scope>
    <source>
        <strain evidence="2">DSM 16346</strain>
    </source>
</reference>
<feature type="transmembrane region" description="Helical" evidence="1">
    <location>
        <begin position="86"/>
        <end position="108"/>
    </location>
</feature>
<feature type="transmembrane region" description="Helical" evidence="1">
    <location>
        <begin position="53"/>
        <end position="74"/>
    </location>
</feature>
<proteinExistence type="predicted"/>
<sequence>MGTGFLVGLIVAGVLGILFGVIIASLQKHVHKKNGKIDFSKTNLYFYWSRWDYVMITSAAYSIICITGLFYLVVSGEDIQNPFVQFFLHQTFVFPLLTFLWFIFRLAYTYKGIKERWPNEF</sequence>
<comment type="caution">
    <text evidence="2">The sequence shown here is derived from an EMBL/GenBank/DDBJ whole genome shotgun (WGS) entry which is preliminary data.</text>
</comment>
<feature type="transmembrane region" description="Helical" evidence="1">
    <location>
        <begin position="6"/>
        <end position="26"/>
    </location>
</feature>
<dbReference type="STRING" id="157733.AB986_09800"/>
<evidence type="ECO:0000313" key="3">
    <source>
        <dbReference type="Proteomes" id="UP000035996"/>
    </source>
</evidence>
<dbReference type="Proteomes" id="UP000035996">
    <property type="component" value="Unassembled WGS sequence"/>
</dbReference>
<organism evidence="2 3">
    <name type="scientific">Guptibacillus hwajinpoensis</name>
    <dbReference type="NCBI Taxonomy" id="208199"/>
    <lineage>
        <taxon>Bacteria</taxon>
        <taxon>Bacillati</taxon>
        <taxon>Bacillota</taxon>
        <taxon>Bacilli</taxon>
        <taxon>Bacillales</taxon>
        <taxon>Guptibacillaceae</taxon>
        <taxon>Guptibacillus</taxon>
    </lineage>
</organism>
<keyword evidence="3" id="KW-1185">Reference proteome</keyword>
<name>A0A0J6D560_9BACL</name>
<keyword evidence="1" id="KW-1133">Transmembrane helix</keyword>
<protein>
    <submittedName>
        <fullName evidence="2">Uncharacterized protein</fullName>
    </submittedName>
</protein>
<dbReference type="AlphaFoldDB" id="A0A0J6D560"/>
<dbReference type="EMBL" id="LELK01000001">
    <property type="protein sequence ID" value="KMM39464.1"/>
    <property type="molecule type" value="Genomic_DNA"/>
</dbReference>
<dbReference type="OrthoDB" id="2735144at2"/>
<evidence type="ECO:0000313" key="2">
    <source>
        <dbReference type="EMBL" id="KMM39464.1"/>
    </source>
</evidence>
<accession>A0A0J6D560</accession>
<keyword evidence="1" id="KW-0472">Membrane</keyword>
<keyword evidence="1" id="KW-0812">Transmembrane</keyword>
<evidence type="ECO:0000256" key="1">
    <source>
        <dbReference type="SAM" id="Phobius"/>
    </source>
</evidence>